<reference evidence="24" key="1">
    <citation type="journal article" date="2018" name="Nat. Microbiol.">
        <title>Leveraging single-cell genomics to expand the fungal tree of life.</title>
        <authorList>
            <person name="Ahrendt S.R."/>
            <person name="Quandt C.A."/>
            <person name="Ciobanu D."/>
            <person name="Clum A."/>
            <person name="Salamov A."/>
            <person name="Andreopoulos B."/>
            <person name="Cheng J.F."/>
            <person name="Woyke T."/>
            <person name="Pelin A."/>
            <person name="Henrissat B."/>
            <person name="Reynolds N.K."/>
            <person name="Benny G.L."/>
            <person name="Smith M.E."/>
            <person name="James T.Y."/>
            <person name="Grigoriev I.V."/>
        </authorList>
    </citation>
    <scope>NUCLEOTIDE SEQUENCE [LARGE SCALE GENOMIC DNA]</scope>
    <source>
        <strain evidence="24">Benny S71-1</strain>
    </source>
</reference>
<evidence type="ECO:0000259" key="22">
    <source>
        <dbReference type="PROSITE" id="PS50800"/>
    </source>
</evidence>
<dbReference type="FunFam" id="3.30.40.10:FF:000172">
    <property type="entry name" value="E3 ubiquitin-protein ligase RAD18"/>
    <property type="match status" value="1"/>
</dbReference>
<dbReference type="CDD" id="cd16529">
    <property type="entry name" value="RING-HC_RAD18"/>
    <property type="match status" value="1"/>
</dbReference>
<keyword evidence="9" id="KW-0227">DNA damage</keyword>
<dbReference type="PROSITE" id="PS50800">
    <property type="entry name" value="SAP"/>
    <property type="match status" value="1"/>
</dbReference>
<keyword evidence="24" id="KW-1185">Reference proteome</keyword>
<dbReference type="Pfam" id="PF13923">
    <property type="entry name" value="zf-C3HC4_2"/>
    <property type="match status" value="1"/>
</dbReference>
<dbReference type="PANTHER" id="PTHR14134">
    <property type="entry name" value="E3 UBIQUITIN-PROTEIN LIGASE RAD18"/>
    <property type="match status" value="1"/>
</dbReference>
<dbReference type="InterPro" id="IPR039577">
    <property type="entry name" value="Rad18"/>
</dbReference>
<feature type="region of interest" description="Disordered" evidence="20">
    <location>
        <begin position="129"/>
        <end position="185"/>
    </location>
</feature>
<keyword evidence="12" id="KW-0862">Zinc</keyword>
<feature type="compositionally biased region" description="Low complexity" evidence="20">
    <location>
        <begin position="164"/>
        <end position="177"/>
    </location>
</feature>
<evidence type="ECO:0000259" key="21">
    <source>
        <dbReference type="PROSITE" id="PS50089"/>
    </source>
</evidence>
<dbReference type="PROSITE" id="PS00518">
    <property type="entry name" value="ZF_RING_1"/>
    <property type="match status" value="1"/>
</dbReference>
<evidence type="ECO:0000256" key="14">
    <source>
        <dbReference type="ARBA" id="ARBA00023204"/>
    </source>
</evidence>
<dbReference type="PANTHER" id="PTHR14134:SF2">
    <property type="entry name" value="E3 UBIQUITIN-PROTEIN LIGASE RAD18"/>
    <property type="match status" value="1"/>
</dbReference>
<dbReference type="InterPro" id="IPR003034">
    <property type="entry name" value="SAP_dom"/>
</dbReference>
<proteinExistence type="inferred from homology"/>
<evidence type="ECO:0000313" key="23">
    <source>
        <dbReference type="EMBL" id="RKP26257.1"/>
    </source>
</evidence>
<keyword evidence="15" id="KW-0539">Nucleus</keyword>
<evidence type="ECO:0000256" key="1">
    <source>
        <dbReference type="ARBA" id="ARBA00000900"/>
    </source>
</evidence>
<keyword evidence="13" id="KW-0238">DNA-binding</keyword>
<evidence type="ECO:0000256" key="8">
    <source>
        <dbReference type="ARBA" id="ARBA00022723"/>
    </source>
</evidence>
<accession>A0A4P9Z1A3</accession>
<dbReference type="SMART" id="SM00513">
    <property type="entry name" value="SAP"/>
    <property type="match status" value="1"/>
</dbReference>
<evidence type="ECO:0000256" key="11">
    <source>
        <dbReference type="ARBA" id="ARBA00022786"/>
    </source>
</evidence>
<sequence length="402" mass="44755">MASEDGVQWRDSNLTELDQRLRCPICKEFFKAAVMFTECAHSFCSLCIRRSISAEGVCPVCRHAVLESNLVRNSILDDLAASFSRAAPHLRELTGNSALLDSSIDGPHSAVSQITPIARRTRSTTYDSDFCYDQPSTGRSGSRRSLARIKHLDDHPFARRSLPRRSATSTTSSRSSTKQTEETGECPVCNQTYSMSRLAAHVNRCLEAGPPPSSPASSKSQVVPRYVPPKLSKCVYSVMKDKQLRALLEQHGLPTHGDRATLIRRHKEFALLYNANADLPYPKRPAEVVRQFLREERQHMAGSGNGSTARVQTTKLEAEDIQSHEIRYAEQFTELIEQARSTYAKCKTTPTTMTTTTTQQPEGNDNNSNDNDNADEAMDDVMWSAVFSDPAYDYPSQDPNIA</sequence>
<dbReference type="GO" id="GO:0061630">
    <property type="term" value="F:ubiquitin protein ligase activity"/>
    <property type="evidence" value="ECO:0007669"/>
    <property type="project" value="UniProtKB-EC"/>
</dbReference>
<comment type="subcellular location">
    <subcellularLocation>
        <location evidence="2">Nucleus</location>
    </subcellularLocation>
</comment>
<dbReference type="GO" id="GO:0006301">
    <property type="term" value="P:DNA damage tolerance"/>
    <property type="evidence" value="ECO:0007669"/>
    <property type="project" value="InterPro"/>
</dbReference>
<dbReference type="OrthoDB" id="9049620at2759"/>
<dbReference type="SMART" id="SM00184">
    <property type="entry name" value="RING"/>
    <property type="match status" value="1"/>
</dbReference>
<evidence type="ECO:0000256" key="3">
    <source>
        <dbReference type="ARBA" id="ARBA00004906"/>
    </source>
</evidence>
<dbReference type="GO" id="GO:0006281">
    <property type="term" value="P:DNA repair"/>
    <property type="evidence" value="ECO:0007669"/>
    <property type="project" value="UniProtKB-KW"/>
</dbReference>
<dbReference type="EC" id="2.3.2.27" evidence="5"/>
<dbReference type="GO" id="GO:0003697">
    <property type="term" value="F:single-stranded DNA binding"/>
    <property type="evidence" value="ECO:0007669"/>
    <property type="project" value="InterPro"/>
</dbReference>
<feature type="domain" description="RING-type" evidence="21">
    <location>
        <begin position="23"/>
        <end position="62"/>
    </location>
</feature>
<evidence type="ECO:0000256" key="20">
    <source>
        <dbReference type="SAM" id="MobiDB-lite"/>
    </source>
</evidence>
<evidence type="ECO:0000256" key="6">
    <source>
        <dbReference type="ARBA" id="ARBA00015551"/>
    </source>
</evidence>
<evidence type="ECO:0000256" key="10">
    <source>
        <dbReference type="ARBA" id="ARBA00022771"/>
    </source>
</evidence>
<comment type="catalytic activity">
    <reaction evidence="1">
        <text>S-ubiquitinyl-[E2 ubiquitin-conjugating enzyme]-L-cysteine + [acceptor protein]-L-lysine = [E2 ubiquitin-conjugating enzyme]-L-cysteine + N(6)-ubiquitinyl-[acceptor protein]-L-lysine.</text>
        <dbReference type="EC" id="2.3.2.27"/>
    </reaction>
</comment>
<feature type="region of interest" description="Disordered" evidence="20">
    <location>
        <begin position="350"/>
        <end position="375"/>
    </location>
</feature>
<keyword evidence="10 19" id="KW-0863">Zinc-finger</keyword>
<dbReference type="GO" id="GO:0006513">
    <property type="term" value="P:protein monoubiquitination"/>
    <property type="evidence" value="ECO:0007669"/>
    <property type="project" value="InterPro"/>
</dbReference>
<protein>
    <recommendedName>
        <fullName evidence="6">Postreplication repair E3 ubiquitin-protein ligase RAD18</fullName>
        <ecNumber evidence="5">2.3.2.27</ecNumber>
    </recommendedName>
    <alternativeName>
        <fullName evidence="17">Postreplication repair E3 ubiquitin-protein ligase rad18</fullName>
    </alternativeName>
    <alternativeName>
        <fullName evidence="16 18">RING-type E3 ubiquitin transferase RAD18</fullName>
    </alternativeName>
</protein>
<dbReference type="AlphaFoldDB" id="A0A4P9Z1A3"/>
<evidence type="ECO:0000256" key="7">
    <source>
        <dbReference type="ARBA" id="ARBA00022679"/>
    </source>
</evidence>
<feature type="compositionally biased region" description="Low complexity" evidence="20">
    <location>
        <begin position="350"/>
        <end position="371"/>
    </location>
</feature>
<evidence type="ECO:0000256" key="15">
    <source>
        <dbReference type="ARBA" id="ARBA00023242"/>
    </source>
</evidence>
<dbReference type="GO" id="GO:0097505">
    <property type="term" value="C:Rad6-Rad18 complex"/>
    <property type="evidence" value="ECO:0007669"/>
    <property type="project" value="TreeGrafter"/>
</dbReference>
<name>A0A4P9Z1A3_9FUNG</name>
<keyword evidence="8" id="KW-0479">Metal-binding</keyword>
<comment type="pathway">
    <text evidence="3">Protein modification; protein ubiquitination.</text>
</comment>
<feature type="domain" description="SAP" evidence="22">
    <location>
        <begin position="236"/>
        <end position="270"/>
    </location>
</feature>
<evidence type="ECO:0000313" key="24">
    <source>
        <dbReference type="Proteomes" id="UP000278143"/>
    </source>
</evidence>
<keyword evidence="11" id="KW-0833">Ubl conjugation pathway</keyword>
<comment type="similarity">
    <text evidence="4">Belongs to the RAD18 family.</text>
</comment>
<gene>
    <name evidence="23" type="ORF">SYNPS1DRAFT_28046</name>
</gene>
<dbReference type="Proteomes" id="UP000278143">
    <property type="component" value="Unassembled WGS sequence"/>
</dbReference>
<dbReference type="GO" id="GO:0005634">
    <property type="term" value="C:nucleus"/>
    <property type="evidence" value="ECO:0007669"/>
    <property type="project" value="UniProtKB-SubCell"/>
</dbReference>
<dbReference type="Pfam" id="PF02037">
    <property type="entry name" value="SAP"/>
    <property type="match status" value="1"/>
</dbReference>
<evidence type="ECO:0000256" key="18">
    <source>
        <dbReference type="ARBA" id="ARBA00082369"/>
    </source>
</evidence>
<dbReference type="InterPro" id="IPR013083">
    <property type="entry name" value="Znf_RING/FYVE/PHD"/>
</dbReference>
<evidence type="ECO:0000256" key="2">
    <source>
        <dbReference type="ARBA" id="ARBA00004123"/>
    </source>
</evidence>
<dbReference type="InterPro" id="IPR017907">
    <property type="entry name" value="Znf_RING_CS"/>
</dbReference>
<evidence type="ECO:0000256" key="9">
    <source>
        <dbReference type="ARBA" id="ARBA00022763"/>
    </source>
</evidence>
<dbReference type="SUPFAM" id="SSF57850">
    <property type="entry name" value="RING/U-box"/>
    <property type="match status" value="1"/>
</dbReference>
<dbReference type="InterPro" id="IPR001841">
    <property type="entry name" value="Znf_RING"/>
</dbReference>
<keyword evidence="14" id="KW-0234">DNA repair</keyword>
<organism evidence="23 24">
    <name type="scientific">Syncephalis pseudoplumigaleata</name>
    <dbReference type="NCBI Taxonomy" id="1712513"/>
    <lineage>
        <taxon>Eukaryota</taxon>
        <taxon>Fungi</taxon>
        <taxon>Fungi incertae sedis</taxon>
        <taxon>Zoopagomycota</taxon>
        <taxon>Zoopagomycotina</taxon>
        <taxon>Zoopagomycetes</taxon>
        <taxon>Zoopagales</taxon>
        <taxon>Piptocephalidaceae</taxon>
        <taxon>Syncephalis</taxon>
    </lineage>
</organism>
<evidence type="ECO:0000256" key="13">
    <source>
        <dbReference type="ARBA" id="ARBA00023125"/>
    </source>
</evidence>
<evidence type="ECO:0000256" key="16">
    <source>
        <dbReference type="ARBA" id="ARBA00031783"/>
    </source>
</evidence>
<evidence type="ECO:0000256" key="4">
    <source>
        <dbReference type="ARBA" id="ARBA00009506"/>
    </source>
</evidence>
<evidence type="ECO:0000256" key="19">
    <source>
        <dbReference type="PROSITE-ProRule" id="PRU00175"/>
    </source>
</evidence>
<dbReference type="Gene3D" id="3.30.40.10">
    <property type="entry name" value="Zinc/RING finger domain, C3HC4 (zinc finger)"/>
    <property type="match status" value="1"/>
</dbReference>
<dbReference type="GO" id="GO:0008270">
    <property type="term" value="F:zinc ion binding"/>
    <property type="evidence" value="ECO:0007669"/>
    <property type="project" value="UniProtKB-KW"/>
</dbReference>
<evidence type="ECO:0000256" key="17">
    <source>
        <dbReference type="ARBA" id="ARBA00074353"/>
    </source>
</evidence>
<evidence type="ECO:0000256" key="12">
    <source>
        <dbReference type="ARBA" id="ARBA00022833"/>
    </source>
</evidence>
<dbReference type="PROSITE" id="PS50089">
    <property type="entry name" value="ZF_RING_2"/>
    <property type="match status" value="1"/>
</dbReference>
<evidence type="ECO:0000256" key="5">
    <source>
        <dbReference type="ARBA" id="ARBA00012483"/>
    </source>
</evidence>
<dbReference type="EMBL" id="KZ989471">
    <property type="protein sequence ID" value="RKP26257.1"/>
    <property type="molecule type" value="Genomic_DNA"/>
</dbReference>
<keyword evidence="7" id="KW-0808">Transferase</keyword>